<dbReference type="PROSITE" id="PS51125">
    <property type="entry name" value="NHL"/>
    <property type="match status" value="1"/>
</dbReference>
<dbReference type="InterPro" id="IPR050952">
    <property type="entry name" value="TRIM-NHL_E3_ligases"/>
</dbReference>
<dbReference type="InterPro" id="IPR001258">
    <property type="entry name" value="NHL_repeat"/>
</dbReference>
<organism evidence="3 4">
    <name type="scientific">Branchiostoma belcheri</name>
    <name type="common">Amphioxus</name>
    <dbReference type="NCBI Taxonomy" id="7741"/>
    <lineage>
        <taxon>Eukaryota</taxon>
        <taxon>Metazoa</taxon>
        <taxon>Chordata</taxon>
        <taxon>Cephalochordata</taxon>
        <taxon>Leptocardii</taxon>
        <taxon>Amphioxiformes</taxon>
        <taxon>Branchiostomatidae</taxon>
        <taxon>Branchiostoma</taxon>
    </lineage>
</organism>
<protein>
    <submittedName>
        <fullName evidence="4">Uncharacterized protein LOC109468956</fullName>
    </submittedName>
</protein>
<dbReference type="PANTHER" id="PTHR24104">
    <property type="entry name" value="E3 UBIQUITIN-PROTEIN LIGASE NHLRC1-RELATED"/>
    <property type="match status" value="1"/>
</dbReference>
<dbReference type="OrthoDB" id="6093210at2759"/>
<keyword evidence="1" id="KW-0677">Repeat</keyword>
<dbReference type="PANTHER" id="PTHR24104:SF50">
    <property type="entry name" value="SMP-30_GLUCONOLACTONASE_LRE-LIKE REGION DOMAIN-CONTAINING PROTEIN"/>
    <property type="match status" value="1"/>
</dbReference>
<keyword evidence="3" id="KW-1185">Reference proteome</keyword>
<evidence type="ECO:0000256" key="2">
    <source>
        <dbReference type="PROSITE-ProRule" id="PRU00504"/>
    </source>
</evidence>
<dbReference type="GO" id="GO:0000209">
    <property type="term" value="P:protein polyubiquitination"/>
    <property type="evidence" value="ECO:0007669"/>
    <property type="project" value="TreeGrafter"/>
</dbReference>
<dbReference type="AlphaFoldDB" id="A0A6P4Y1R4"/>
<evidence type="ECO:0000313" key="3">
    <source>
        <dbReference type="Proteomes" id="UP000515135"/>
    </source>
</evidence>
<dbReference type="GO" id="GO:0043161">
    <property type="term" value="P:proteasome-mediated ubiquitin-dependent protein catabolic process"/>
    <property type="evidence" value="ECO:0007669"/>
    <property type="project" value="TreeGrafter"/>
</dbReference>
<name>A0A6P4Y1R4_BRABE</name>
<dbReference type="KEGG" id="bbel:109468956"/>
<accession>A0A6P4Y1R4</accession>
<proteinExistence type="predicted"/>
<dbReference type="GO" id="GO:0061630">
    <property type="term" value="F:ubiquitin protein ligase activity"/>
    <property type="evidence" value="ECO:0007669"/>
    <property type="project" value="TreeGrafter"/>
</dbReference>
<feature type="repeat" description="NHL" evidence="2">
    <location>
        <begin position="295"/>
        <end position="324"/>
    </location>
</feature>
<gene>
    <name evidence="4" type="primary">LOC109468956</name>
</gene>
<dbReference type="GeneID" id="109468956"/>
<sequence>MPAKQGPNIYGPFSNNTMTTQFGREGQFYHPFAIGVSREHVYVADRAGRGRVQCFTFHGEFQSCFNLYFKREEVDETVNGINGHEEEESEEDGIESTDLESLTWKTLELEVESGALIVDGKGKVIFVGRGKPCGMDEYTSMECTPVIYIYDPATEQTTLTRITSESGVIVSKIEDARLLPNGCVALADQNKVHLLDPAGSIVSSLDLYHPEGFPETASEMCSCGNDTGQGSFIRYPVRFAVYTQDNAILLPVSITKYGTIKVLDSRKQTVCFQFGSLGLGDGQFHGTTSCNGPYNYPRDVCVDIWGRIIVSDYGNCRVHMFDREGRFIKHVVTKESGLHTPIAVRTSRDGRVVVLNAAPPYVQIFSYEP</sequence>
<dbReference type="Proteomes" id="UP000515135">
    <property type="component" value="Unplaced"/>
</dbReference>
<dbReference type="Gene3D" id="2.120.10.30">
    <property type="entry name" value="TolB, C-terminal domain"/>
    <property type="match status" value="2"/>
</dbReference>
<evidence type="ECO:0000256" key="1">
    <source>
        <dbReference type="ARBA" id="ARBA00022737"/>
    </source>
</evidence>
<reference evidence="4" key="1">
    <citation type="submission" date="2025-08" db="UniProtKB">
        <authorList>
            <consortium name="RefSeq"/>
        </authorList>
    </citation>
    <scope>IDENTIFICATION</scope>
    <source>
        <tissue evidence="4">Gonad</tissue>
    </source>
</reference>
<dbReference type="SUPFAM" id="SSF101898">
    <property type="entry name" value="NHL repeat"/>
    <property type="match status" value="1"/>
</dbReference>
<dbReference type="RefSeq" id="XP_019622890.1">
    <property type="nucleotide sequence ID" value="XM_019767331.1"/>
</dbReference>
<dbReference type="InterPro" id="IPR011042">
    <property type="entry name" value="6-blade_b-propeller_TolB-like"/>
</dbReference>
<evidence type="ECO:0000313" key="4">
    <source>
        <dbReference type="RefSeq" id="XP_019622890.1"/>
    </source>
</evidence>